<comment type="caution">
    <text evidence="2">The sequence shown here is derived from an EMBL/GenBank/DDBJ whole genome shotgun (WGS) entry which is preliminary data.</text>
</comment>
<proteinExistence type="predicted"/>
<evidence type="ECO:0000313" key="2">
    <source>
        <dbReference type="EMBL" id="KAF7397199.1"/>
    </source>
</evidence>
<protein>
    <submittedName>
        <fullName evidence="2">Uncharacterized protein</fullName>
    </submittedName>
</protein>
<gene>
    <name evidence="2" type="ORF">H0235_016736</name>
</gene>
<dbReference type="Proteomes" id="UP000600918">
    <property type="component" value="Unassembled WGS sequence"/>
</dbReference>
<feature type="compositionally biased region" description="Polar residues" evidence="1">
    <location>
        <begin position="74"/>
        <end position="86"/>
    </location>
</feature>
<name>A0A834K271_VESPE</name>
<accession>A0A834K271</accession>
<evidence type="ECO:0000256" key="1">
    <source>
        <dbReference type="SAM" id="MobiDB-lite"/>
    </source>
</evidence>
<keyword evidence="3" id="KW-1185">Reference proteome</keyword>
<dbReference type="AlphaFoldDB" id="A0A834K271"/>
<feature type="region of interest" description="Disordered" evidence="1">
    <location>
        <begin position="74"/>
        <end position="100"/>
    </location>
</feature>
<dbReference type="EMBL" id="JACSDY010000020">
    <property type="protein sequence ID" value="KAF7397199.1"/>
    <property type="molecule type" value="Genomic_DNA"/>
</dbReference>
<evidence type="ECO:0000313" key="3">
    <source>
        <dbReference type="Proteomes" id="UP000600918"/>
    </source>
</evidence>
<reference evidence="2" key="1">
    <citation type="journal article" date="2020" name="G3 (Bethesda)">
        <title>High-Quality Assemblies for Three Invasive Social Wasps from the &lt;i&gt;Vespula&lt;/i&gt; Genus.</title>
        <authorList>
            <person name="Harrop T.W.R."/>
            <person name="Guhlin J."/>
            <person name="McLaughlin G.M."/>
            <person name="Permina E."/>
            <person name="Stockwell P."/>
            <person name="Gilligan J."/>
            <person name="Le Lec M.F."/>
            <person name="Gruber M.A.M."/>
            <person name="Quinn O."/>
            <person name="Lovegrove M."/>
            <person name="Duncan E.J."/>
            <person name="Remnant E.J."/>
            <person name="Van Eeckhoven J."/>
            <person name="Graham B."/>
            <person name="Knapp R.A."/>
            <person name="Langford K.W."/>
            <person name="Kronenberg Z."/>
            <person name="Press M.O."/>
            <person name="Eacker S.M."/>
            <person name="Wilson-Rankin E.E."/>
            <person name="Purcell J."/>
            <person name="Lester P.J."/>
            <person name="Dearden P.K."/>
        </authorList>
    </citation>
    <scope>NUCLEOTIDE SEQUENCE</scope>
    <source>
        <strain evidence="2">Volc-1</strain>
    </source>
</reference>
<organism evidence="2 3">
    <name type="scientific">Vespula pensylvanica</name>
    <name type="common">Western yellow jacket</name>
    <name type="synonym">Wasp</name>
    <dbReference type="NCBI Taxonomy" id="30213"/>
    <lineage>
        <taxon>Eukaryota</taxon>
        <taxon>Metazoa</taxon>
        <taxon>Ecdysozoa</taxon>
        <taxon>Arthropoda</taxon>
        <taxon>Hexapoda</taxon>
        <taxon>Insecta</taxon>
        <taxon>Pterygota</taxon>
        <taxon>Neoptera</taxon>
        <taxon>Endopterygota</taxon>
        <taxon>Hymenoptera</taxon>
        <taxon>Apocrita</taxon>
        <taxon>Aculeata</taxon>
        <taxon>Vespoidea</taxon>
        <taxon>Vespidae</taxon>
        <taxon>Vespinae</taxon>
        <taxon>Vespula</taxon>
    </lineage>
</organism>
<sequence length="100" mass="11287">MENEKTMKPAQVRDIYVESSNPHLHQRAAFWTPAVAVGRFRRQLGEELRRANGDTATNRSSLIGKGRCHLIDLHTSSGIPSGQAPSYRTAHSRWEPKRAH</sequence>